<sequence length="191" mass="21216">MPMSPTRGRAGKENKAALAGVVSSHARKPLVETKGLLARGDFESKKEKEKAVENVVMAKKERRKAVSPPPPMPSMTIESTAEVSFSAPGMSQACGKEAVTRTEPHYRNSHHPSTSPVFRSRRRDRQSQRRSQDQPQSKSLSRQQGYLDTSLNRQLAREPATAAHSHGRWAQSERTDLYCLGEIAERGHVFA</sequence>
<dbReference type="EMBL" id="KV424045">
    <property type="protein sequence ID" value="KZT53126.1"/>
    <property type="molecule type" value="Genomic_DNA"/>
</dbReference>
<evidence type="ECO:0000313" key="3">
    <source>
        <dbReference type="Proteomes" id="UP000076842"/>
    </source>
</evidence>
<reference evidence="2 3" key="1">
    <citation type="journal article" date="2016" name="Mol. Biol. Evol.">
        <title>Comparative Genomics of Early-Diverging Mushroom-Forming Fungi Provides Insights into the Origins of Lignocellulose Decay Capabilities.</title>
        <authorList>
            <person name="Nagy L.G."/>
            <person name="Riley R."/>
            <person name="Tritt A."/>
            <person name="Adam C."/>
            <person name="Daum C."/>
            <person name="Floudas D."/>
            <person name="Sun H."/>
            <person name="Yadav J.S."/>
            <person name="Pangilinan J."/>
            <person name="Larsson K.H."/>
            <person name="Matsuura K."/>
            <person name="Barry K."/>
            <person name="Labutti K."/>
            <person name="Kuo R."/>
            <person name="Ohm R.A."/>
            <person name="Bhattacharya S.S."/>
            <person name="Shirouzu T."/>
            <person name="Yoshinaga Y."/>
            <person name="Martin F.M."/>
            <person name="Grigoriev I.V."/>
            <person name="Hibbett D.S."/>
        </authorList>
    </citation>
    <scope>NUCLEOTIDE SEQUENCE [LARGE SCALE GENOMIC DNA]</scope>
    <source>
        <strain evidence="2 3">HHB12733</strain>
    </source>
</reference>
<dbReference type="Proteomes" id="UP000076842">
    <property type="component" value="Unassembled WGS sequence"/>
</dbReference>
<keyword evidence="3" id="KW-1185">Reference proteome</keyword>
<feature type="region of interest" description="Disordered" evidence="1">
    <location>
        <begin position="44"/>
        <end position="146"/>
    </location>
</feature>
<gene>
    <name evidence="2" type="ORF">CALCODRAFT_61475</name>
</gene>
<dbReference type="InParanoid" id="A0A165DMD5"/>
<dbReference type="AlphaFoldDB" id="A0A165DMD5"/>
<feature type="region of interest" description="Disordered" evidence="1">
    <location>
        <begin position="1"/>
        <end position="21"/>
    </location>
</feature>
<organism evidence="2 3">
    <name type="scientific">Calocera cornea HHB12733</name>
    <dbReference type="NCBI Taxonomy" id="1353952"/>
    <lineage>
        <taxon>Eukaryota</taxon>
        <taxon>Fungi</taxon>
        <taxon>Dikarya</taxon>
        <taxon>Basidiomycota</taxon>
        <taxon>Agaricomycotina</taxon>
        <taxon>Dacrymycetes</taxon>
        <taxon>Dacrymycetales</taxon>
        <taxon>Dacrymycetaceae</taxon>
        <taxon>Calocera</taxon>
    </lineage>
</organism>
<protein>
    <submittedName>
        <fullName evidence="2">Uncharacterized protein</fullName>
    </submittedName>
</protein>
<accession>A0A165DMD5</accession>
<name>A0A165DMD5_9BASI</name>
<evidence type="ECO:0000256" key="1">
    <source>
        <dbReference type="SAM" id="MobiDB-lite"/>
    </source>
</evidence>
<evidence type="ECO:0000313" key="2">
    <source>
        <dbReference type="EMBL" id="KZT53126.1"/>
    </source>
</evidence>
<proteinExistence type="predicted"/>